<accession>A0A645EDC3</accession>
<reference evidence="1" key="1">
    <citation type="submission" date="2019-08" db="EMBL/GenBank/DDBJ databases">
        <authorList>
            <person name="Kucharzyk K."/>
            <person name="Murdoch R.W."/>
            <person name="Higgins S."/>
            <person name="Loffler F."/>
        </authorList>
    </citation>
    <scope>NUCLEOTIDE SEQUENCE</scope>
</reference>
<sequence length="58" mass="6566">MIHAQNSRFTCINAATENGIPDLSQTMRDHRNLQAVFLDIFALGIPHQPPTLNKLHTR</sequence>
<comment type="caution">
    <text evidence="1">The sequence shown here is derived from an EMBL/GenBank/DDBJ whole genome shotgun (WGS) entry which is preliminary data.</text>
</comment>
<proteinExistence type="predicted"/>
<protein>
    <submittedName>
        <fullName evidence="1">Uncharacterized protein</fullName>
    </submittedName>
</protein>
<dbReference type="EMBL" id="VSSQ01045216">
    <property type="protein sequence ID" value="MPM99098.1"/>
    <property type="molecule type" value="Genomic_DNA"/>
</dbReference>
<dbReference type="AlphaFoldDB" id="A0A645EDC3"/>
<organism evidence="1">
    <name type="scientific">bioreactor metagenome</name>
    <dbReference type="NCBI Taxonomy" id="1076179"/>
    <lineage>
        <taxon>unclassified sequences</taxon>
        <taxon>metagenomes</taxon>
        <taxon>ecological metagenomes</taxon>
    </lineage>
</organism>
<gene>
    <name evidence="1" type="ORF">SDC9_146288</name>
</gene>
<evidence type="ECO:0000313" key="1">
    <source>
        <dbReference type="EMBL" id="MPM99098.1"/>
    </source>
</evidence>
<name>A0A645EDC3_9ZZZZ</name>